<dbReference type="AlphaFoldDB" id="A0A0N4XR84"/>
<dbReference type="Proteomes" id="UP000271162">
    <property type="component" value="Unassembled WGS sequence"/>
</dbReference>
<reference evidence="1 2" key="2">
    <citation type="submission" date="2018-11" db="EMBL/GenBank/DDBJ databases">
        <authorList>
            <consortium name="Pathogen Informatics"/>
        </authorList>
    </citation>
    <scope>NUCLEOTIDE SEQUENCE [LARGE SCALE GENOMIC DNA]</scope>
</reference>
<accession>A0A0N4XR84</accession>
<evidence type="ECO:0000313" key="2">
    <source>
        <dbReference type="Proteomes" id="UP000271162"/>
    </source>
</evidence>
<gene>
    <name evidence="1" type="ORF">NBR_LOCUS5036</name>
</gene>
<evidence type="ECO:0000313" key="3">
    <source>
        <dbReference type="WBParaSite" id="NBR_0000503601-mRNA-1"/>
    </source>
</evidence>
<keyword evidence="2" id="KW-1185">Reference proteome</keyword>
<name>A0A0N4XR84_NIPBR</name>
<reference evidence="3" key="1">
    <citation type="submission" date="2017-02" db="UniProtKB">
        <authorList>
            <consortium name="WormBaseParasite"/>
        </authorList>
    </citation>
    <scope>IDENTIFICATION</scope>
</reference>
<sequence>CTQYIEIEEVRYYGINEGIGERRVVVEEGRGGRGDGGGDRDGGGGIGVRGYSVGVAVEGCRSIDVESRGVLDNYEG</sequence>
<dbReference type="EMBL" id="UYSL01010911">
    <property type="protein sequence ID" value="VDL68625.1"/>
    <property type="molecule type" value="Genomic_DNA"/>
</dbReference>
<proteinExistence type="predicted"/>
<evidence type="ECO:0000313" key="1">
    <source>
        <dbReference type="EMBL" id="VDL68625.1"/>
    </source>
</evidence>
<protein>
    <submittedName>
        <fullName evidence="3">Polyprotein</fullName>
    </submittedName>
</protein>
<organism evidence="3">
    <name type="scientific">Nippostrongylus brasiliensis</name>
    <name type="common">Rat hookworm</name>
    <dbReference type="NCBI Taxonomy" id="27835"/>
    <lineage>
        <taxon>Eukaryota</taxon>
        <taxon>Metazoa</taxon>
        <taxon>Ecdysozoa</taxon>
        <taxon>Nematoda</taxon>
        <taxon>Chromadorea</taxon>
        <taxon>Rhabditida</taxon>
        <taxon>Rhabditina</taxon>
        <taxon>Rhabditomorpha</taxon>
        <taxon>Strongyloidea</taxon>
        <taxon>Heligmosomidae</taxon>
        <taxon>Nippostrongylus</taxon>
    </lineage>
</organism>
<dbReference type="WBParaSite" id="NBR_0000503601-mRNA-1">
    <property type="protein sequence ID" value="NBR_0000503601-mRNA-1"/>
    <property type="gene ID" value="NBR_0000503601"/>
</dbReference>